<dbReference type="InterPro" id="IPR036928">
    <property type="entry name" value="AS_sf"/>
</dbReference>
<dbReference type="Proteomes" id="UP000267418">
    <property type="component" value="Unassembled WGS sequence"/>
</dbReference>
<dbReference type="AlphaFoldDB" id="A0A3S0Q7Q7"/>
<feature type="domain" description="Amidase" evidence="2">
    <location>
        <begin position="69"/>
        <end position="483"/>
    </location>
</feature>
<dbReference type="InterPro" id="IPR000120">
    <property type="entry name" value="Amidase"/>
</dbReference>
<feature type="signal peptide" evidence="1">
    <location>
        <begin position="1"/>
        <end position="34"/>
    </location>
</feature>
<reference evidence="3 4" key="1">
    <citation type="submission" date="2018-12" db="EMBL/GenBank/DDBJ databases">
        <title>The genome of Variovorax gossypii DSM 100435.</title>
        <authorList>
            <person name="Gao J."/>
            <person name="Sun J."/>
        </authorList>
    </citation>
    <scope>NUCLEOTIDE SEQUENCE [LARGE SCALE GENOMIC DNA]</scope>
    <source>
        <strain evidence="3 4">DSM 100435</strain>
    </source>
</reference>
<dbReference type="InterPro" id="IPR006311">
    <property type="entry name" value="TAT_signal"/>
</dbReference>
<evidence type="ECO:0000313" key="3">
    <source>
        <dbReference type="EMBL" id="RTQ32098.1"/>
    </source>
</evidence>
<keyword evidence="3" id="KW-0378">Hydrolase</keyword>
<protein>
    <submittedName>
        <fullName evidence="3">Amidase</fullName>
        <ecNumber evidence="3">3.5.1.4</ecNumber>
    </submittedName>
</protein>
<sequence length="502" mass="52599">MTQQQTQQRRNFLQQTAGAAAATGLLSLWPRAFAQGSTEPATGRAMGQLSMTEMSRRLAAGSLSSSQLVEEALAAIQNPAGEGARTFIRVHADSARATAARLDAERKSGRPAASPIAGIPISLKDLFDEAGVTTLGGSMVLAGQPPAVRDALVVERLRRAGAIVIGRSNTVEFAYTGLGINPHYGTPKNVYDRATGRIPGGSTSGGAISVADGMAAGAIGTDTGGSLRIPAALNGLVGFKPTQRRIPLDGVMPLSTSFDSAGPMAWTVEDCALLDAVLAAELQRPLRVLPMRGLRFAVPKTFFQDELSPPVAAAFASALAKLSAAGAAVTELPMTEFAKAPAINPRGMITAAEAFTWHREIIKTGAAKYDPRVLARIKTGETITAPDYLQLQALRRQFIRSINTAAIGYDAMLMPTTPDIAPPIAEVLKDDDTYYRINARMLRNPSVVNLFDGCALSVPCHDAGTAPVGLMLASIGNTDHRLLAVGAAVEAVVAPRRALVSS</sequence>
<dbReference type="SUPFAM" id="SSF75304">
    <property type="entry name" value="Amidase signature (AS) enzymes"/>
    <property type="match status" value="1"/>
</dbReference>
<dbReference type="EMBL" id="RXOE01000007">
    <property type="protein sequence ID" value="RTQ32098.1"/>
    <property type="molecule type" value="Genomic_DNA"/>
</dbReference>
<evidence type="ECO:0000313" key="4">
    <source>
        <dbReference type="Proteomes" id="UP000267418"/>
    </source>
</evidence>
<name>A0A3S0Q7Q7_9BURK</name>
<dbReference type="Pfam" id="PF01425">
    <property type="entry name" value="Amidase"/>
    <property type="match status" value="1"/>
</dbReference>
<dbReference type="EC" id="3.5.1.4" evidence="3"/>
<proteinExistence type="predicted"/>
<keyword evidence="4" id="KW-1185">Reference proteome</keyword>
<dbReference type="PROSITE" id="PS51318">
    <property type="entry name" value="TAT"/>
    <property type="match status" value="1"/>
</dbReference>
<organism evidence="3 4">
    <name type="scientific">Variovorax gossypii</name>
    <dbReference type="NCBI Taxonomy" id="1679495"/>
    <lineage>
        <taxon>Bacteria</taxon>
        <taxon>Pseudomonadati</taxon>
        <taxon>Pseudomonadota</taxon>
        <taxon>Betaproteobacteria</taxon>
        <taxon>Burkholderiales</taxon>
        <taxon>Comamonadaceae</taxon>
        <taxon>Variovorax</taxon>
    </lineage>
</organism>
<dbReference type="Gene3D" id="3.90.1300.10">
    <property type="entry name" value="Amidase signature (AS) domain"/>
    <property type="match status" value="1"/>
</dbReference>
<evidence type="ECO:0000259" key="2">
    <source>
        <dbReference type="Pfam" id="PF01425"/>
    </source>
</evidence>
<accession>A0A3S0Q7Q7</accession>
<dbReference type="OrthoDB" id="112488at2"/>
<dbReference type="RefSeq" id="WP_126472596.1">
    <property type="nucleotide sequence ID" value="NZ_RXOE01000007.1"/>
</dbReference>
<dbReference type="InterPro" id="IPR023631">
    <property type="entry name" value="Amidase_dom"/>
</dbReference>
<dbReference type="NCBIfam" id="NF005460">
    <property type="entry name" value="PRK07056.1"/>
    <property type="match status" value="1"/>
</dbReference>
<comment type="caution">
    <text evidence="3">The sequence shown here is derived from an EMBL/GenBank/DDBJ whole genome shotgun (WGS) entry which is preliminary data.</text>
</comment>
<feature type="chain" id="PRO_5018613825" evidence="1">
    <location>
        <begin position="35"/>
        <end position="502"/>
    </location>
</feature>
<dbReference type="PANTHER" id="PTHR11895:SF176">
    <property type="entry name" value="AMIDASE AMID-RELATED"/>
    <property type="match status" value="1"/>
</dbReference>
<keyword evidence="1" id="KW-0732">Signal</keyword>
<dbReference type="GO" id="GO:0004040">
    <property type="term" value="F:amidase activity"/>
    <property type="evidence" value="ECO:0007669"/>
    <property type="project" value="UniProtKB-EC"/>
</dbReference>
<evidence type="ECO:0000256" key="1">
    <source>
        <dbReference type="SAM" id="SignalP"/>
    </source>
</evidence>
<gene>
    <name evidence="3" type="ORF">EJP69_22735</name>
</gene>
<dbReference type="PANTHER" id="PTHR11895">
    <property type="entry name" value="TRANSAMIDASE"/>
    <property type="match status" value="1"/>
</dbReference>